<sequence>MGEVDCILKRCQSSLAQTLPPEEAPVDRPFWSNEDPDMPLPFDLSDIISRVESLQWSEWTCQSRDLLPVAAMTTLLSVVRVKRLLTAVMAARAAETNNIVA</sequence>
<gene>
    <name evidence="2" type="ORF">E1301_Tti012655</name>
</gene>
<dbReference type="EMBL" id="SOYY01000003">
    <property type="protein sequence ID" value="KAA0723410.1"/>
    <property type="molecule type" value="Genomic_DNA"/>
</dbReference>
<evidence type="ECO:0000313" key="2">
    <source>
        <dbReference type="EMBL" id="KAA0723410.1"/>
    </source>
</evidence>
<reference evidence="2 3" key="1">
    <citation type="journal article" date="2019" name="Mol. Ecol. Resour.">
        <title>Chromosome-level genome assembly of Triplophysa tibetana, a fish adapted to the harsh high-altitude environment of the Tibetan Plateau.</title>
        <authorList>
            <person name="Yang X."/>
            <person name="Liu H."/>
            <person name="Ma Z."/>
            <person name="Zou Y."/>
            <person name="Zou M."/>
            <person name="Mao Y."/>
            <person name="Li X."/>
            <person name="Wang H."/>
            <person name="Chen T."/>
            <person name="Wang W."/>
            <person name="Yang R."/>
        </authorList>
    </citation>
    <scope>NUCLEOTIDE SEQUENCE [LARGE SCALE GENOMIC DNA]</scope>
    <source>
        <strain evidence="2">TTIB1903HZAU</strain>
        <tissue evidence="2">Muscle</tissue>
    </source>
</reference>
<dbReference type="InterPro" id="IPR024366">
    <property type="entry name" value="FTO_C"/>
</dbReference>
<keyword evidence="3" id="KW-1185">Reference proteome</keyword>
<comment type="caution">
    <text evidence="2">The sequence shown here is derived from an EMBL/GenBank/DDBJ whole genome shotgun (WGS) entry which is preliminary data.</text>
</comment>
<dbReference type="AlphaFoldDB" id="A0A5A9PML7"/>
<evidence type="ECO:0000313" key="3">
    <source>
        <dbReference type="Proteomes" id="UP000324632"/>
    </source>
</evidence>
<protein>
    <submittedName>
        <fullName evidence="2">Alpha-ketoglutarate-dependent dioxygenase FTO</fullName>
    </submittedName>
</protein>
<dbReference type="Proteomes" id="UP000324632">
    <property type="component" value="Chromosome 3"/>
</dbReference>
<dbReference type="GO" id="GO:0035516">
    <property type="term" value="F:broad specificity oxidative DNA demethylase activity"/>
    <property type="evidence" value="ECO:0007669"/>
    <property type="project" value="InterPro"/>
</dbReference>
<dbReference type="GO" id="GO:1990931">
    <property type="term" value="F:mRNA N6-methyladenosine dioxygenase activity"/>
    <property type="evidence" value="ECO:0007669"/>
    <property type="project" value="TreeGrafter"/>
</dbReference>
<dbReference type="PANTHER" id="PTHR31291">
    <property type="entry name" value="ALPHA-KETOGLUTARATE-DEPENDENT DIOXYGENASE FTO"/>
    <property type="match status" value="1"/>
</dbReference>
<proteinExistence type="predicted"/>
<dbReference type="GO" id="GO:0006307">
    <property type="term" value="P:DNA alkylation repair"/>
    <property type="evidence" value="ECO:0007669"/>
    <property type="project" value="InterPro"/>
</dbReference>
<dbReference type="Pfam" id="PF12934">
    <property type="entry name" value="FTO_CTD"/>
    <property type="match status" value="1"/>
</dbReference>
<feature type="domain" description="Alpha-ketoglutarate-dependent dioxygenase FTO C-terminal" evidence="1">
    <location>
        <begin position="9"/>
        <end position="51"/>
    </location>
</feature>
<evidence type="ECO:0000259" key="1">
    <source>
        <dbReference type="Pfam" id="PF12934"/>
    </source>
</evidence>
<accession>A0A5A9PML7</accession>
<dbReference type="GO" id="GO:0042245">
    <property type="term" value="P:RNA repair"/>
    <property type="evidence" value="ECO:0007669"/>
    <property type="project" value="InterPro"/>
</dbReference>
<dbReference type="GO" id="GO:0040014">
    <property type="term" value="P:regulation of multicellular organism growth"/>
    <property type="evidence" value="ECO:0007669"/>
    <property type="project" value="InterPro"/>
</dbReference>
<dbReference type="PANTHER" id="PTHR31291:SF2">
    <property type="entry name" value="ALPHA-KETOGLUTARATE-DEPENDENT DIOXYGENASE FTO"/>
    <property type="match status" value="1"/>
</dbReference>
<organism evidence="2 3">
    <name type="scientific">Triplophysa tibetana</name>
    <dbReference type="NCBI Taxonomy" id="1572043"/>
    <lineage>
        <taxon>Eukaryota</taxon>
        <taxon>Metazoa</taxon>
        <taxon>Chordata</taxon>
        <taxon>Craniata</taxon>
        <taxon>Vertebrata</taxon>
        <taxon>Euteleostomi</taxon>
        <taxon>Actinopterygii</taxon>
        <taxon>Neopterygii</taxon>
        <taxon>Teleostei</taxon>
        <taxon>Ostariophysi</taxon>
        <taxon>Cypriniformes</taxon>
        <taxon>Nemacheilidae</taxon>
        <taxon>Triplophysa</taxon>
    </lineage>
</organism>
<keyword evidence="2" id="KW-0223">Dioxygenase</keyword>
<keyword evidence="2" id="KW-0560">Oxidoreductase</keyword>
<dbReference type="InterPro" id="IPR032868">
    <property type="entry name" value="FTO"/>
</dbReference>
<dbReference type="GO" id="GO:0008198">
    <property type="term" value="F:ferrous iron binding"/>
    <property type="evidence" value="ECO:0007669"/>
    <property type="project" value="TreeGrafter"/>
</dbReference>
<name>A0A5A9PML7_9TELE</name>